<feature type="coiled-coil region" evidence="1">
    <location>
        <begin position="159"/>
        <end position="188"/>
    </location>
</feature>
<sequence length="370" mass="39801">MRDRKNGPCPAHEPGTPEAGRLEELADLASDRTPDTLSRTMALARETLGMEVAFVSEFAGDRMLFRALEGDAESFGWREGGGVPLEGTFCKRVVDGALPSVVPDARNDGRVGGLAVTREADIGSYVGLPLRFSDGRVYGTLCCLSHSPEVRLRERDARFMELLARLVAEQIEREEMEAERRRLEVRAAGAGALLAALGARDGYTGAHSEAVVGYAVGVARRMGLPEREVAEVEQVALLHDVGKVGVADAILNKPGPLDDAEREVMRMHPAIGEGIVAATKGLAHLATAIRAEHERWDGKGYPDGLSGEEIPLAGRIVLVCDAFHAMTSDRPYREAMGVEAALGELRKHAGAQFCPRTVEAFLGMVEQDPA</sequence>
<reference evidence="3" key="1">
    <citation type="submission" date="2020-02" db="EMBL/GenBank/DDBJ databases">
        <authorList>
            <person name="Meier V. D."/>
        </authorList>
    </citation>
    <scope>NUCLEOTIDE SEQUENCE</scope>
    <source>
        <strain evidence="3">AVDCRST_MAG02</strain>
    </source>
</reference>
<dbReference type="InterPro" id="IPR003607">
    <property type="entry name" value="HD/PDEase_dom"/>
</dbReference>
<dbReference type="InterPro" id="IPR029016">
    <property type="entry name" value="GAF-like_dom_sf"/>
</dbReference>
<gene>
    <name evidence="3" type="ORF">AVDCRST_MAG02-114</name>
</gene>
<dbReference type="InterPro" id="IPR003018">
    <property type="entry name" value="GAF"/>
</dbReference>
<dbReference type="Pfam" id="PF13487">
    <property type="entry name" value="HD_5"/>
    <property type="match status" value="1"/>
</dbReference>
<dbReference type="Pfam" id="PF01590">
    <property type="entry name" value="GAF"/>
    <property type="match status" value="1"/>
</dbReference>
<dbReference type="CDD" id="cd00077">
    <property type="entry name" value="HDc"/>
    <property type="match status" value="1"/>
</dbReference>
<dbReference type="SUPFAM" id="SSF109604">
    <property type="entry name" value="HD-domain/PDEase-like"/>
    <property type="match status" value="1"/>
</dbReference>
<accession>A0A6J4QEG6</accession>
<evidence type="ECO:0000256" key="1">
    <source>
        <dbReference type="SAM" id="Coils"/>
    </source>
</evidence>
<evidence type="ECO:0000259" key="2">
    <source>
        <dbReference type="PROSITE" id="PS51832"/>
    </source>
</evidence>
<dbReference type="PROSITE" id="PS51832">
    <property type="entry name" value="HD_GYP"/>
    <property type="match status" value="1"/>
</dbReference>
<dbReference type="InterPro" id="IPR052020">
    <property type="entry name" value="Cyclic_di-GMP/3'3'-cGAMP_PDE"/>
</dbReference>
<evidence type="ECO:0000313" key="3">
    <source>
        <dbReference type="EMBL" id="CAA9441617.1"/>
    </source>
</evidence>
<organism evidence="3">
    <name type="scientific">uncultured Rubrobacteraceae bacterium</name>
    <dbReference type="NCBI Taxonomy" id="349277"/>
    <lineage>
        <taxon>Bacteria</taxon>
        <taxon>Bacillati</taxon>
        <taxon>Actinomycetota</taxon>
        <taxon>Rubrobacteria</taxon>
        <taxon>Rubrobacterales</taxon>
        <taxon>Rubrobacteraceae</taxon>
        <taxon>environmental samples</taxon>
    </lineage>
</organism>
<proteinExistence type="predicted"/>
<dbReference type="AlphaFoldDB" id="A0A6J4QEG6"/>
<feature type="domain" description="HD-GYP" evidence="2">
    <location>
        <begin position="182"/>
        <end position="370"/>
    </location>
</feature>
<protein>
    <recommendedName>
        <fullName evidence="2">HD-GYP domain-containing protein</fullName>
    </recommendedName>
</protein>
<dbReference type="SMART" id="SM00065">
    <property type="entry name" value="GAF"/>
    <property type="match status" value="1"/>
</dbReference>
<dbReference type="PANTHER" id="PTHR45228:SF4">
    <property type="entry name" value="LIPOPROTEIN"/>
    <property type="match status" value="1"/>
</dbReference>
<dbReference type="EMBL" id="CADCVH010000001">
    <property type="protein sequence ID" value="CAA9441617.1"/>
    <property type="molecule type" value="Genomic_DNA"/>
</dbReference>
<dbReference type="SMART" id="SM00471">
    <property type="entry name" value="HDc"/>
    <property type="match status" value="1"/>
</dbReference>
<dbReference type="SUPFAM" id="SSF55781">
    <property type="entry name" value="GAF domain-like"/>
    <property type="match status" value="1"/>
</dbReference>
<dbReference type="InterPro" id="IPR037522">
    <property type="entry name" value="HD_GYP_dom"/>
</dbReference>
<dbReference type="PANTHER" id="PTHR45228">
    <property type="entry name" value="CYCLIC DI-GMP PHOSPHODIESTERASE TM_0186-RELATED"/>
    <property type="match status" value="1"/>
</dbReference>
<keyword evidence="1" id="KW-0175">Coiled coil</keyword>
<name>A0A6J4QEG6_9ACTN</name>
<dbReference type="Gene3D" id="3.30.450.40">
    <property type="match status" value="1"/>
</dbReference>
<dbReference type="Gene3D" id="1.10.3210.10">
    <property type="entry name" value="Hypothetical protein af1432"/>
    <property type="match status" value="1"/>
</dbReference>